<evidence type="ECO:0000313" key="2">
    <source>
        <dbReference type="Proteomes" id="UP000823775"/>
    </source>
</evidence>
<protein>
    <submittedName>
        <fullName evidence="1">Uncharacterized protein</fullName>
    </submittedName>
</protein>
<feature type="non-terminal residue" evidence="1">
    <location>
        <position position="1"/>
    </location>
</feature>
<organism evidence="1 2">
    <name type="scientific">Datura stramonium</name>
    <name type="common">Jimsonweed</name>
    <name type="synonym">Common thornapple</name>
    <dbReference type="NCBI Taxonomy" id="4076"/>
    <lineage>
        <taxon>Eukaryota</taxon>
        <taxon>Viridiplantae</taxon>
        <taxon>Streptophyta</taxon>
        <taxon>Embryophyta</taxon>
        <taxon>Tracheophyta</taxon>
        <taxon>Spermatophyta</taxon>
        <taxon>Magnoliopsida</taxon>
        <taxon>eudicotyledons</taxon>
        <taxon>Gunneridae</taxon>
        <taxon>Pentapetalae</taxon>
        <taxon>asterids</taxon>
        <taxon>lamiids</taxon>
        <taxon>Solanales</taxon>
        <taxon>Solanaceae</taxon>
        <taxon>Solanoideae</taxon>
        <taxon>Datureae</taxon>
        <taxon>Datura</taxon>
    </lineage>
</organism>
<sequence length="100" mass="10932">KRLLVVRTTYGAINCLQSYDTADAYGAIDFLGSYDAAIAYGAMMLLSLTVLQTAFGATNLNFLQSYCIAYCLKGLKSSLWGHVGFSYELLLCQDSITDPH</sequence>
<comment type="caution">
    <text evidence="1">The sequence shown here is derived from an EMBL/GenBank/DDBJ whole genome shotgun (WGS) entry which is preliminary data.</text>
</comment>
<gene>
    <name evidence="1" type="ORF">HAX54_042729</name>
</gene>
<reference evidence="1 2" key="1">
    <citation type="journal article" date="2021" name="BMC Genomics">
        <title>Datura genome reveals duplications of psychoactive alkaloid biosynthetic genes and high mutation rate following tissue culture.</title>
        <authorList>
            <person name="Rajewski A."/>
            <person name="Carter-House D."/>
            <person name="Stajich J."/>
            <person name="Litt A."/>
        </authorList>
    </citation>
    <scope>NUCLEOTIDE SEQUENCE [LARGE SCALE GENOMIC DNA]</scope>
    <source>
        <strain evidence="1">AR-01</strain>
    </source>
</reference>
<name>A0ABS8W4N6_DATST</name>
<dbReference type="Proteomes" id="UP000823775">
    <property type="component" value="Unassembled WGS sequence"/>
</dbReference>
<proteinExistence type="predicted"/>
<keyword evidence="2" id="KW-1185">Reference proteome</keyword>
<dbReference type="EMBL" id="JACEIK010006315">
    <property type="protein sequence ID" value="MCE2055488.1"/>
    <property type="molecule type" value="Genomic_DNA"/>
</dbReference>
<evidence type="ECO:0000313" key="1">
    <source>
        <dbReference type="EMBL" id="MCE2055488.1"/>
    </source>
</evidence>
<accession>A0ABS8W4N6</accession>